<dbReference type="Gene3D" id="3.60.10.10">
    <property type="entry name" value="Endonuclease/exonuclease/phosphatase"/>
    <property type="match status" value="1"/>
</dbReference>
<feature type="domain" description="Reverse transcriptase zinc-binding" evidence="2">
    <location>
        <begin position="751"/>
        <end position="835"/>
    </location>
</feature>
<comment type="caution">
    <text evidence="3">The sequence shown here is derived from an EMBL/GenBank/DDBJ whole genome shotgun (WGS) entry which is preliminary data.</text>
</comment>
<accession>A0A8X7PBH7</accession>
<sequence>MVKDWIANHRPLFGAFLETHIQPSNTRRILTAIPRGWKFFANWDQHRTARIVVVWSPNVIPTIYKSTAQAVTCGFYIPLENISVTVTFVYGFNAVEQRRALWEELESMNASTPVSDHPWAIIGGFNQIIRSSQHSNSLDLDVDISGMDDMVLAMQEAEIFEAQHKGLPFTWWNNQDANPISKKIDHALINQAWAQSFSEAYAEFLEPLQSDHAPCLFHVPSMQRRAPKPFKFFNHIMDHPDYKETVRTAWNPSIIVGSSQFRLVRSLKLLKKDLRLINKRHFSGISQRVKEQEAALSELQKRLLTHPDPQTAAMEHEARSKWQVLAKAEQKFYHQRSRVKCMVSSVIYGKVNFWSSVFSLPKSFYAKIDSLCAAFLWGNKTTLSRGARVAWKDICRPKKEGGLGLRLLEDFELVFQLKHVWNFFVNEDSLWVRWLKSNVFHRKPYWMMEDSNRLSKPVRSMIEVKNFLVDFMKCKINNGQRALFWFDSWTDLGPLLQFVGTAGPRQLRLRKVSTVADATRNGNWNIPPARSTQVEALQIALTNVQAPHDALGNDSFLWIQANGEFGPSFSSKATWDCIRQPAPIQPGIMLSDFELVFQLKHVWNFFVNEDSLWVRWLKSNVFHRKPYWMMEDSNRLSKPVRSMIEVKNFLVDFMKCKINNGQRALFWFDSWTDLGPLLQFVGTAGPRQLRLRKVSTVADATRNGNWNIPPARSTQVEALQIALTNVQAPHDALGNDSFLWIQANGEFGPSFSSKATWDCIRQPAPIQPWHNVIWFKEYIPRNSFIAWLALLRRLPTRDRLRRWGMVVPDQCVLCSSAPETHHHLFFECAFSASIWSMFARRVWSNPPQDIHSIAAWINLHSNSSSPQARCIIKLIFQSTIYMIWKERNMRIFSYRSCSAHMVRTAIDRQVRDRLLSVKASPDVQPSLLQFYFSCTRPP</sequence>
<name>A0A8X7PBH7_BRACI</name>
<dbReference type="GO" id="GO:0003824">
    <property type="term" value="F:catalytic activity"/>
    <property type="evidence" value="ECO:0007669"/>
    <property type="project" value="InterPro"/>
</dbReference>
<dbReference type="Pfam" id="PF13966">
    <property type="entry name" value="zf-RVT"/>
    <property type="match status" value="1"/>
</dbReference>
<dbReference type="SUPFAM" id="SSF56219">
    <property type="entry name" value="DNase I-like"/>
    <property type="match status" value="1"/>
</dbReference>
<dbReference type="Proteomes" id="UP000886595">
    <property type="component" value="Unassembled WGS sequence"/>
</dbReference>
<evidence type="ECO:0000259" key="2">
    <source>
        <dbReference type="Pfam" id="PF13966"/>
    </source>
</evidence>
<dbReference type="EMBL" id="JAAMPC010000017">
    <property type="protein sequence ID" value="KAG2247723.1"/>
    <property type="molecule type" value="Genomic_DNA"/>
</dbReference>
<evidence type="ECO:0000313" key="3">
    <source>
        <dbReference type="EMBL" id="KAG2247723.1"/>
    </source>
</evidence>
<keyword evidence="4" id="KW-1185">Reference proteome</keyword>
<protein>
    <recommendedName>
        <fullName evidence="5">Reverse transcriptase zinc-binding domain-containing protein</fullName>
    </recommendedName>
</protein>
<proteinExistence type="predicted"/>
<dbReference type="OrthoDB" id="1113249at2759"/>
<gene>
    <name evidence="3" type="ORF">Bca52824_087351</name>
</gene>
<feature type="domain" description="Endonuclease/exonuclease/phosphatase" evidence="1">
    <location>
        <begin position="2"/>
        <end position="212"/>
    </location>
</feature>
<evidence type="ECO:0000313" key="4">
    <source>
        <dbReference type="Proteomes" id="UP000886595"/>
    </source>
</evidence>
<evidence type="ECO:0008006" key="5">
    <source>
        <dbReference type="Google" id="ProtNLM"/>
    </source>
</evidence>
<reference evidence="3 4" key="1">
    <citation type="submission" date="2020-02" db="EMBL/GenBank/DDBJ databases">
        <authorList>
            <person name="Ma Q."/>
            <person name="Huang Y."/>
            <person name="Song X."/>
            <person name="Pei D."/>
        </authorList>
    </citation>
    <scope>NUCLEOTIDE SEQUENCE [LARGE SCALE GENOMIC DNA]</scope>
    <source>
        <strain evidence="3">Sxm20200214</strain>
        <tissue evidence="3">Leaf</tissue>
    </source>
</reference>
<dbReference type="PANTHER" id="PTHR33116">
    <property type="entry name" value="REVERSE TRANSCRIPTASE ZINC-BINDING DOMAIN-CONTAINING PROTEIN-RELATED-RELATED"/>
    <property type="match status" value="1"/>
</dbReference>
<dbReference type="Pfam" id="PF03372">
    <property type="entry name" value="Exo_endo_phos"/>
    <property type="match status" value="1"/>
</dbReference>
<evidence type="ECO:0000259" key="1">
    <source>
        <dbReference type="Pfam" id="PF03372"/>
    </source>
</evidence>
<dbReference type="InterPro" id="IPR036691">
    <property type="entry name" value="Endo/exonu/phosph_ase_sf"/>
</dbReference>
<dbReference type="InterPro" id="IPR005135">
    <property type="entry name" value="Endo/exonuclease/phosphatase"/>
</dbReference>
<organism evidence="3 4">
    <name type="scientific">Brassica carinata</name>
    <name type="common">Ethiopian mustard</name>
    <name type="synonym">Abyssinian cabbage</name>
    <dbReference type="NCBI Taxonomy" id="52824"/>
    <lineage>
        <taxon>Eukaryota</taxon>
        <taxon>Viridiplantae</taxon>
        <taxon>Streptophyta</taxon>
        <taxon>Embryophyta</taxon>
        <taxon>Tracheophyta</taxon>
        <taxon>Spermatophyta</taxon>
        <taxon>Magnoliopsida</taxon>
        <taxon>eudicotyledons</taxon>
        <taxon>Gunneridae</taxon>
        <taxon>Pentapetalae</taxon>
        <taxon>rosids</taxon>
        <taxon>malvids</taxon>
        <taxon>Brassicales</taxon>
        <taxon>Brassicaceae</taxon>
        <taxon>Brassiceae</taxon>
        <taxon>Brassica</taxon>
    </lineage>
</organism>
<dbReference type="PANTHER" id="PTHR33116:SF78">
    <property type="entry name" value="OS12G0587133 PROTEIN"/>
    <property type="match status" value="1"/>
</dbReference>
<dbReference type="InterPro" id="IPR026960">
    <property type="entry name" value="RVT-Znf"/>
</dbReference>
<dbReference type="AlphaFoldDB" id="A0A8X7PBH7"/>